<name>W6UEG7_ECHGR</name>
<dbReference type="Pfam" id="PF18086">
    <property type="entry name" value="PPIP5K2_N"/>
    <property type="match status" value="1"/>
</dbReference>
<feature type="region of interest" description="Disordered" evidence="12">
    <location>
        <begin position="1503"/>
        <end position="1522"/>
    </location>
</feature>
<dbReference type="RefSeq" id="XP_024350502.1">
    <property type="nucleotide sequence ID" value="XM_024495039.1"/>
</dbReference>
<feature type="compositionally biased region" description="Low complexity" evidence="12">
    <location>
        <begin position="1243"/>
        <end position="1256"/>
    </location>
</feature>
<comment type="catalytic activity">
    <reaction evidence="8">
        <text>5-diphospho-1D-myo-inositol 1,2,3,4,6-pentakisphosphate + ATP + H(+) = 1,5-bis(diphospho)-1D-myo-inositol 2,3,4,6-tetrakisphosphate + ADP</text>
        <dbReference type="Rhea" id="RHEA:10276"/>
        <dbReference type="ChEBI" id="CHEBI:15378"/>
        <dbReference type="ChEBI" id="CHEBI:30616"/>
        <dbReference type="ChEBI" id="CHEBI:58628"/>
        <dbReference type="ChEBI" id="CHEBI:77983"/>
        <dbReference type="ChEBI" id="CHEBI:456216"/>
        <dbReference type="EC" id="2.7.4.24"/>
    </reaction>
    <physiologicalReaction direction="left-to-right" evidence="8">
        <dbReference type="Rhea" id="RHEA:10277"/>
    </physiologicalReaction>
</comment>
<evidence type="ECO:0000313" key="15">
    <source>
        <dbReference type="Proteomes" id="UP000019149"/>
    </source>
</evidence>
<dbReference type="CTD" id="36341505"/>
<dbReference type="InterPro" id="IPR000560">
    <property type="entry name" value="His_Pase_clade-2"/>
</dbReference>
<feature type="region of interest" description="Disordered" evidence="12">
    <location>
        <begin position="1442"/>
        <end position="1485"/>
    </location>
</feature>
<feature type="compositionally biased region" description="Gly residues" evidence="12">
    <location>
        <begin position="1316"/>
        <end position="1326"/>
    </location>
</feature>
<feature type="region of interest" description="Disordered" evidence="12">
    <location>
        <begin position="1663"/>
        <end position="1739"/>
    </location>
</feature>
<dbReference type="CDD" id="cd07061">
    <property type="entry name" value="HP_HAP_like"/>
    <property type="match status" value="1"/>
</dbReference>
<keyword evidence="7 10" id="KW-0067">ATP-binding</keyword>
<dbReference type="InterPro" id="IPR037446">
    <property type="entry name" value="His_Pase_VIP1"/>
</dbReference>
<proteinExistence type="inferred from homology"/>
<dbReference type="PANTHER" id="PTHR12750">
    <property type="entry name" value="DIPHOSPHOINOSITOL PENTAKISPHOSPHATE KINASE"/>
    <property type="match status" value="1"/>
</dbReference>
<evidence type="ECO:0000313" key="14">
    <source>
        <dbReference type="EMBL" id="EUB59306.1"/>
    </source>
</evidence>
<dbReference type="InterPro" id="IPR029033">
    <property type="entry name" value="His_PPase_superfam"/>
</dbReference>
<evidence type="ECO:0000256" key="7">
    <source>
        <dbReference type="ARBA" id="ARBA00022840"/>
    </source>
</evidence>
<dbReference type="PROSITE" id="PS00616">
    <property type="entry name" value="HIS_ACID_PHOSPHAT_1"/>
    <property type="match status" value="1"/>
</dbReference>
<feature type="compositionally biased region" description="Basic and acidic residues" evidence="12">
    <location>
        <begin position="1474"/>
        <end position="1485"/>
    </location>
</feature>
<evidence type="ECO:0000256" key="1">
    <source>
        <dbReference type="ARBA" id="ARBA00004514"/>
    </source>
</evidence>
<keyword evidence="6 10" id="KW-0418">Kinase</keyword>
<keyword evidence="5 10" id="KW-0547">Nucleotide-binding</keyword>
<feature type="region of interest" description="Disordered" evidence="12">
    <location>
        <begin position="457"/>
        <end position="521"/>
    </location>
</feature>
<dbReference type="InterPro" id="IPR040557">
    <property type="entry name" value="VIP1_N"/>
</dbReference>
<dbReference type="Pfam" id="PF00328">
    <property type="entry name" value="His_Phos_2"/>
    <property type="match status" value="1"/>
</dbReference>
<evidence type="ECO:0000256" key="2">
    <source>
        <dbReference type="ARBA" id="ARBA00005609"/>
    </source>
</evidence>
<dbReference type="SUPFAM" id="SSF53254">
    <property type="entry name" value="Phosphoglycerate mutase-like"/>
    <property type="match status" value="1"/>
</dbReference>
<dbReference type="EMBL" id="APAU02000046">
    <property type="protein sequence ID" value="EUB59306.1"/>
    <property type="molecule type" value="Genomic_DNA"/>
</dbReference>
<dbReference type="Proteomes" id="UP000019149">
    <property type="component" value="Unassembled WGS sequence"/>
</dbReference>
<evidence type="ECO:0000256" key="6">
    <source>
        <dbReference type="ARBA" id="ARBA00022777"/>
    </source>
</evidence>
<dbReference type="PANTHER" id="PTHR12750:SF9">
    <property type="entry name" value="INOSITOL HEXAKISPHOSPHATE AND DIPHOSPHOINOSITOL-PENTAKISPHOSPHATE KINASE"/>
    <property type="match status" value="1"/>
</dbReference>
<feature type="compositionally biased region" description="Polar residues" evidence="12">
    <location>
        <begin position="1197"/>
        <end position="1208"/>
    </location>
</feature>
<protein>
    <recommendedName>
        <fullName evidence="10">Inositol hexakisphosphate and diphosphoinositol-pentakisphosphate kinase</fullName>
        <ecNumber evidence="10">2.7.4.24</ecNumber>
    </recommendedName>
</protein>
<feature type="domain" description="VIP1 N-terminal" evidence="13">
    <location>
        <begin position="15"/>
        <end position="104"/>
    </location>
</feature>
<dbReference type="SUPFAM" id="SSF56059">
    <property type="entry name" value="Glutathione synthetase ATP-binding domain-like"/>
    <property type="match status" value="1"/>
</dbReference>
<feature type="compositionally biased region" description="Polar residues" evidence="12">
    <location>
        <begin position="1679"/>
        <end position="1688"/>
    </location>
</feature>
<dbReference type="InterPro" id="IPR033379">
    <property type="entry name" value="Acid_Pase_AS"/>
</dbReference>
<feature type="compositionally biased region" description="Polar residues" evidence="12">
    <location>
        <begin position="1155"/>
        <end position="1190"/>
    </location>
</feature>
<reference evidence="14 15" key="1">
    <citation type="journal article" date="2013" name="Nat. Genet.">
        <title>The genome of the hydatid tapeworm Echinococcus granulosus.</title>
        <authorList>
            <person name="Zheng H."/>
            <person name="Zhang W."/>
            <person name="Zhang L."/>
            <person name="Zhang Z."/>
            <person name="Li J."/>
            <person name="Lu G."/>
            <person name="Zhu Y."/>
            <person name="Wang Y."/>
            <person name="Huang Y."/>
            <person name="Liu J."/>
            <person name="Kang H."/>
            <person name="Chen J."/>
            <person name="Wang L."/>
            <person name="Chen A."/>
            <person name="Yu S."/>
            <person name="Gao Z."/>
            <person name="Jin L."/>
            <person name="Gu W."/>
            <person name="Wang Z."/>
            <person name="Zhao L."/>
            <person name="Shi B."/>
            <person name="Wen H."/>
            <person name="Lin R."/>
            <person name="Jones M.K."/>
            <person name="Brejova B."/>
            <person name="Vinar T."/>
            <person name="Zhao G."/>
            <person name="McManus D.P."/>
            <person name="Chen Z."/>
            <person name="Zhou Y."/>
            <person name="Wang S."/>
        </authorList>
    </citation>
    <scope>NUCLEOTIDE SEQUENCE [LARGE SCALE GENOMIC DNA]</scope>
</reference>
<evidence type="ECO:0000256" key="12">
    <source>
        <dbReference type="SAM" id="MobiDB-lite"/>
    </source>
</evidence>
<dbReference type="Gene3D" id="3.40.50.1240">
    <property type="entry name" value="Phosphoglycerate mutase-like"/>
    <property type="match status" value="1"/>
</dbReference>
<evidence type="ECO:0000256" key="3">
    <source>
        <dbReference type="ARBA" id="ARBA00022490"/>
    </source>
</evidence>
<dbReference type="KEGG" id="egl:EGR_05790"/>
<feature type="region of interest" description="Disordered" evidence="12">
    <location>
        <begin position="1239"/>
        <end position="1340"/>
    </location>
</feature>
<evidence type="ECO:0000256" key="11">
    <source>
        <dbReference type="SAM" id="Coils"/>
    </source>
</evidence>
<dbReference type="STRING" id="6210.W6UEG7"/>
<dbReference type="Gene3D" id="3.30.470.20">
    <property type="entry name" value="ATP-grasp fold, B domain"/>
    <property type="match status" value="1"/>
</dbReference>
<dbReference type="OrthoDB" id="18042at2759"/>
<evidence type="ECO:0000256" key="8">
    <source>
        <dbReference type="ARBA" id="ARBA00033696"/>
    </source>
</evidence>
<feature type="coiled-coil region" evidence="11">
    <location>
        <begin position="411"/>
        <end position="438"/>
    </location>
</feature>
<accession>W6UEG7</accession>
<evidence type="ECO:0000256" key="5">
    <source>
        <dbReference type="ARBA" id="ARBA00022741"/>
    </source>
</evidence>
<dbReference type="FunFam" id="3.40.50.11950:FF:000002">
    <property type="entry name" value="Inositol hexakisphosphate and diphosphoinositol-pentakisphosphate kinase"/>
    <property type="match status" value="1"/>
</dbReference>
<dbReference type="GO" id="GO:0033857">
    <property type="term" value="F:5-diphosphoinositol pentakisphosphate 1-kinase activity"/>
    <property type="evidence" value="ECO:0007669"/>
    <property type="project" value="TreeGrafter"/>
</dbReference>
<sequence>MTIVENQSDDGSVFIILGVCAMAKKTKSKPMKEILRRLEKFQYIKVIVFEEKVILRQPIEAWPLCDALISFYSDGFPLQKAIAYAELRRPYLVNDLKAQYVLMDRKKVYECLQMEGIPVPRYACVERGDPSNHVNVIEHDDAIEIDGEIFHKPFVEKPLNAEDHNIYIYFPSSAGGGSQRLFRKVGDRSSKYFQISTIRTEGSYLYEEFMPTDGTDVKVYTVADDYAHAEARKSPALDGKVERDSEGKEIRYPVILTPREKIIAKKVAKVVKQQICGFDLLRANGMSYVCDVNGFSFVKTSRKYYDDCSHVLGVLITRVIAPRLCPPGLGPWNTPGPDDDIPLVPTTCGTIMELRCVIAVFRHGDRTPKQKMKMDVRDDRFFKLFNKYSGGRTLELKLKKPTQLQEVLDIVRNILEDIESGKLKNSELEEKKAKFEQLRYVLEMYGSFSGINRKIQLKYQPNGRQSDTGKKKDGNKNGADDKSSASSAATSTTANSNTEKGSGEVSGVLEGGQSTSTATGTAGDSEPCILLVVKWGGELTAAGRQQAEQLGRAFRCIYPGGDGNYGKNPGLGLLRLHSTYRHDLKIYASDEGRVQMTAAAFAKGFLALEGELPPILVQMVKSANTNGLLDNDNDCHQYQQMVKKRIKKVMSYKGVWGEEHRQALAPTGAKSLLNAMDYVGNPTEACAKLFGYVQRLANRVAMLTANLREREKINLYHNESWDLLLRRWGKLVKDFRSHNGDYDVSKLPDIYDNIKYDIQHNPGILIESEMLDFFSLARALADIVVPQEYGITKEEKLVISQRICTPLLRKILSDARYTDVDECTRLHAGYSKGVASPERFVRTRLYFTSESHLHSILTCLEHGGLADAATDEQWKRAMDYVSTVPELNYLSQVVIMIYEDPTVEPKTEKKFHVELHFSPGAHALCRDLPAGSGFRPGRRENGCCSQTSLLSSSTSLAETSFDSASEHAGVDVTPIHSPPALSSRKIVFSAHDQFTGKATVTSCHSLSIDRSLPSDLQEVGRISEPLATTTTNTTSAVGKVSSKSRYEKHRKSQRFSRQTSAIYRPKESVSGLCYADVVNQDAVIGHRSRMQELWLDNMRKVHRRHQINFKRGSERSVSTGPMVEHVVTPSLLQSEGNSTWHEKTLTTLRKPLQRALNSDGGNASQPSSRPTSEHLSQTHGRFTVTSSLESSAIKPATSGNPQSLSWFTGSVDLDDDGVATTGESEVSTSHSTLDLAVATPLASQKSSPPLNSPPSSKVEKSRHSSATTPGSPVKWRCRNGISSPPSVTTPISRRMSFGDQPPEFCPLQKKSSGIGVESGGGGSSGREGGEEGGEGADEASTTVTQVYTSLDSVKPDRAQELFNHGAPVAQWLMEYFDQIEKAKWSKVESQGDEEETGEVGVERQEHRGSLKPADYKPILSAADYLKADACASAIPKVPSCHANHRGSNQVTPSKGKLDGLPSTHMEDNPMMARRPSESATEGRAEVEDMPVKMRNSVSKTLHVEAPSDNSRDGSTNSLHHDVNGLDTKELNALTYPNYQMQIDFKELQQCPLGKDSCGTNSPCCSRRHRGLISTAVIRGSRDTYSSSVPDLVQLLNCSDSDGQSQTETPQNPADLMVPSAPSVPEIYPLETLHNAMTLHQLESFFTRLTTTKFPSPFTSPCLSSTGGGGGGLSSVSSTEQVGKTNSEATRGRYALTAASADIEARRDTASSSSSTSNTSTSCGAHTGNRRSVSEPGEFATAAPTVTTIVIETERCQFWSAYRMTHSKEEDKPFTFDFAISEQAKDWQELDAQTPLHTEEKHQSLGKSFFSNTNAGSEYFKVDDPATVKRKWLEDRRLVKDAVRRTGKHFLWDVNRQQRK</sequence>
<feature type="compositionally biased region" description="Low complexity" evidence="12">
    <location>
        <begin position="484"/>
        <end position="521"/>
    </location>
</feature>
<dbReference type="GO" id="GO:0052723">
    <property type="term" value="F:inositol hexakisphosphate 1-kinase activity"/>
    <property type="evidence" value="ECO:0007669"/>
    <property type="project" value="RHEA"/>
</dbReference>
<dbReference type="GO" id="GO:0006020">
    <property type="term" value="P:inositol metabolic process"/>
    <property type="evidence" value="ECO:0007669"/>
    <property type="project" value="TreeGrafter"/>
</dbReference>
<dbReference type="FunFam" id="3.30.470.20:FF:000003">
    <property type="entry name" value="Inositol hexakisphosphate and diphosphoinositol-pentakisphosphate kinase"/>
    <property type="match status" value="1"/>
</dbReference>
<dbReference type="OMA" id="ISQRICT"/>
<dbReference type="EC" id="2.7.4.24" evidence="10"/>
<keyword evidence="11" id="KW-0175">Coiled coil</keyword>
<keyword evidence="3 10" id="KW-0963">Cytoplasm</keyword>
<comment type="subcellular location">
    <subcellularLocation>
        <location evidence="1 10">Cytoplasm</location>
        <location evidence="1 10">Cytosol</location>
    </subcellularLocation>
</comment>
<evidence type="ECO:0000259" key="13">
    <source>
        <dbReference type="Pfam" id="PF18086"/>
    </source>
</evidence>
<keyword evidence="15" id="KW-1185">Reference proteome</keyword>
<feature type="region of interest" description="Disordered" evidence="12">
    <location>
        <begin position="1155"/>
        <end position="1208"/>
    </location>
</feature>
<feature type="compositionally biased region" description="Low complexity" evidence="12">
    <location>
        <begin position="1709"/>
        <end position="1721"/>
    </location>
</feature>
<feature type="compositionally biased region" description="Basic and acidic residues" evidence="12">
    <location>
        <begin position="467"/>
        <end position="483"/>
    </location>
</feature>
<dbReference type="GO" id="GO:0005829">
    <property type="term" value="C:cytosol"/>
    <property type="evidence" value="ECO:0007669"/>
    <property type="project" value="UniProtKB-SubCell"/>
</dbReference>
<comment type="catalytic activity">
    <reaction evidence="9">
        <text>1D-myo-inositol hexakisphosphate + ATP = 1-diphospho-1D-myo-inositol 2,3,4,5,6-pentakisphosphate + ADP</text>
        <dbReference type="Rhea" id="RHEA:37459"/>
        <dbReference type="ChEBI" id="CHEBI:30616"/>
        <dbReference type="ChEBI" id="CHEBI:58130"/>
        <dbReference type="ChEBI" id="CHEBI:74946"/>
        <dbReference type="ChEBI" id="CHEBI:456216"/>
        <dbReference type="EC" id="2.7.4.24"/>
    </reaction>
    <physiologicalReaction direction="left-to-right" evidence="9">
        <dbReference type="Rhea" id="RHEA:37460"/>
    </physiologicalReaction>
</comment>
<comment type="function">
    <text evidence="10">Bifunctional inositol kinase that acts in concert with the IP6K kinases to synthesize the diphosphate group-containing inositol pyrophosphates diphosphoinositol pentakisphosphate, PP-InsP5, and bis-diphosphoinositol tetrakisphosphate, (PP)2-InsP4. PP-InsP5 and (PP)2-InsP4, also respectively called InsP7 and InsP8, may regulate a variety of cellular processes, including apoptosis, vesicle trafficking, cytoskeletal dynamics, and exocytosis. Phosphorylates inositol hexakisphosphate (InsP6).</text>
</comment>
<evidence type="ECO:0000256" key="9">
    <source>
        <dbReference type="ARBA" id="ARBA00034629"/>
    </source>
</evidence>
<comment type="similarity">
    <text evidence="2 10">Belongs to the histidine acid phosphatase family. VIP1 subfamily.</text>
</comment>
<feature type="compositionally biased region" description="Low complexity" evidence="12">
    <location>
        <begin position="1281"/>
        <end position="1292"/>
    </location>
</feature>
<evidence type="ECO:0000256" key="4">
    <source>
        <dbReference type="ARBA" id="ARBA00022679"/>
    </source>
</evidence>
<dbReference type="GO" id="GO:0005524">
    <property type="term" value="F:ATP binding"/>
    <property type="evidence" value="ECO:0007669"/>
    <property type="project" value="UniProtKB-KW"/>
</dbReference>
<comment type="caution">
    <text evidence="14">The sequence shown here is derived from an EMBL/GenBank/DDBJ whole genome shotgun (WGS) entry which is preliminary data.</text>
</comment>
<feature type="region of interest" description="Disordered" evidence="12">
    <location>
        <begin position="1386"/>
        <end position="1408"/>
    </location>
</feature>
<gene>
    <name evidence="14" type="ORF">EGR_05790</name>
</gene>
<dbReference type="GO" id="GO:0032958">
    <property type="term" value="P:inositol phosphate biosynthetic process"/>
    <property type="evidence" value="ECO:0007669"/>
    <property type="project" value="TreeGrafter"/>
</dbReference>
<organism evidence="14 15">
    <name type="scientific">Echinococcus granulosus</name>
    <name type="common">Hydatid tapeworm</name>
    <dbReference type="NCBI Taxonomy" id="6210"/>
    <lineage>
        <taxon>Eukaryota</taxon>
        <taxon>Metazoa</taxon>
        <taxon>Spiralia</taxon>
        <taxon>Lophotrochozoa</taxon>
        <taxon>Platyhelminthes</taxon>
        <taxon>Cestoda</taxon>
        <taxon>Eucestoda</taxon>
        <taxon>Cyclophyllidea</taxon>
        <taxon>Taeniidae</taxon>
        <taxon>Echinococcus</taxon>
        <taxon>Echinococcus granulosus group</taxon>
    </lineage>
</organism>
<evidence type="ECO:0000256" key="10">
    <source>
        <dbReference type="RuleBase" id="RU365032"/>
    </source>
</evidence>
<dbReference type="Gene3D" id="3.40.50.11950">
    <property type="match status" value="1"/>
</dbReference>
<dbReference type="GeneID" id="36341505"/>
<keyword evidence="4 10" id="KW-0808">Transferase</keyword>